<name>Q5UWG7_HALMA</name>
<dbReference type="InterPro" id="IPR027417">
    <property type="entry name" value="P-loop_NTPase"/>
</dbReference>
<evidence type="ECO:0000256" key="5">
    <source>
        <dbReference type="ARBA" id="ARBA00022970"/>
    </source>
</evidence>
<dbReference type="Pfam" id="PF00005">
    <property type="entry name" value="ABC_tran"/>
    <property type="match status" value="1"/>
</dbReference>
<dbReference type="EnsemblBacteria" id="AAV48386">
    <property type="protein sequence ID" value="AAV48386"/>
    <property type="gene ID" value="rrnB0203"/>
</dbReference>
<dbReference type="GO" id="GO:0005524">
    <property type="term" value="F:ATP binding"/>
    <property type="evidence" value="ECO:0007669"/>
    <property type="project" value="UniProtKB-KW"/>
</dbReference>
<dbReference type="InterPro" id="IPR003593">
    <property type="entry name" value="AAA+_ATPase"/>
</dbReference>
<sequence>MGCLAIEKQSHRALHSHSRRLARTIMSKNGHSARSDQTRNGQQEQILKVENLRKTFGGITAVADVSFHVEKGSITGLIGPNGAGKSTTFDLITGVQRPDGGAVEFNDTEITGYRSDQVANQGLVRTFQIARELSEMTVLENLMLAPQNQAGETVWRAVLPRARAQVVEQEKELREQAWEMLELFEIEHVAHESAGNLSGGQRKLLEMARVLMTDPEMVLLDEPLAGVNPTLEEKLIDRLHTLKEQGYTFLFVEHDMDVIMNNCDTVIVMHQGSVLTEGQPDAVKNNEKVLDAYLGEEVKI</sequence>
<dbReference type="PROSITE" id="PS00211">
    <property type="entry name" value="ABC_TRANSPORTER_1"/>
    <property type="match status" value="1"/>
</dbReference>
<evidence type="ECO:0000256" key="7">
    <source>
        <dbReference type="ARBA" id="ARBA00072811"/>
    </source>
</evidence>
<dbReference type="Pfam" id="PF12399">
    <property type="entry name" value="BCA_ABC_TP_C"/>
    <property type="match status" value="1"/>
</dbReference>
<dbReference type="PANTHER" id="PTHR45772:SF9">
    <property type="entry name" value="CONSERVED COMPONENT OF ABC TRANSPORTER FOR NATURAL AMINO ACIDS"/>
    <property type="match status" value="1"/>
</dbReference>
<organism evidence="9 10">
    <name type="scientific">Haloarcula marismortui (strain ATCC 43049 / DSM 3752 / JCM 8966 / VKM B-1809)</name>
    <name type="common">Halobacterium marismortui</name>
    <dbReference type="NCBI Taxonomy" id="272569"/>
    <lineage>
        <taxon>Archaea</taxon>
        <taxon>Methanobacteriati</taxon>
        <taxon>Methanobacteriota</taxon>
        <taxon>Stenosarchaea group</taxon>
        <taxon>Halobacteria</taxon>
        <taxon>Halobacteriales</taxon>
        <taxon>Haloarculaceae</taxon>
        <taxon>Haloarcula</taxon>
    </lineage>
</organism>
<dbReference type="eggNOG" id="arCOG00925">
    <property type="taxonomic scope" value="Archaea"/>
</dbReference>
<keyword evidence="10" id="KW-1185">Reference proteome</keyword>
<protein>
    <recommendedName>
        <fullName evidence="7">Probable branched-chain amino acid transport ATP-binding protein LivG</fullName>
    </recommendedName>
</protein>
<dbReference type="STRING" id="272569.rrnB0203"/>
<dbReference type="KEGG" id="hma:rrnB0203"/>
<keyword evidence="4 9" id="KW-0067">ATP-binding</keyword>
<keyword evidence="2" id="KW-0813">Transport</keyword>
<evidence type="ECO:0000256" key="1">
    <source>
        <dbReference type="ARBA" id="ARBA00005417"/>
    </source>
</evidence>
<dbReference type="FunFam" id="3.40.50.300:FF:000421">
    <property type="entry name" value="Branched-chain amino acid ABC transporter ATP-binding protein"/>
    <property type="match status" value="1"/>
</dbReference>
<dbReference type="PaxDb" id="272569-rrnB0203"/>
<dbReference type="AlphaFoldDB" id="Q5UWG7"/>
<evidence type="ECO:0000256" key="3">
    <source>
        <dbReference type="ARBA" id="ARBA00022741"/>
    </source>
</evidence>
<dbReference type="InterPro" id="IPR051120">
    <property type="entry name" value="ABC_AA/LPS_Transport"/>
</dbReference>
<feature type="domain" description="ABC transporter" evidence="8">
    <location>
        <begin position="47"/>
        <end position="296"/>
    </location>
</feature>
<dbReference type="InterPro" id="IPR017871">
    <property type="entry name" value="ABC_transporter-like_CS"/>
</dbReference>
<keyword evidence="3" id="KW-0547">Nucleotide-binding</keyword>
<dbReference type="EMBL" id="AY596298">
    <property type="protein sequence ID" value="AAV48386.1"/>
    <property type="molecule type" value="Genomic_DNA"/>
</dbReference>
<accession>Q5UWG7</accession>
<evidence type="ECO:0000259" key="8">
    <source>
        <dbReference type="PROSITE" id="PS50893"/>
    </source>
</evidence>
<dbReference type="Proteomes" id="UP000001169">
    <property type="component" value="Chromosome II"/>
</dbReference>
<dbReference type="Gene3D" id="3.40.50.300">
    <property type="entry name" value="P-loop containing nucleotide triphosphate hydrolases"/>
    <property type="match status" value="1"/>
</dbReference>
<gene>
    <name evidence="9" type="primary">livG-8</name>
    <name evidence="9" type="ordered locus">rrnB0203</name>
</gene>
<dbReference type="GO" id="GO:0006865">
    <property type="term" value="P:amino acid transport"/>
    <property type="evidence" value="ECO:0007669"/>
    <property type="project" value="UniProtKB-KW"/>
</dbReference>
<evidence type="ECO:0000313" key="10">
    <source>
        <dbReference type="Proteomes" id="UP000001169"/>
    </source>
</evidence>
<reference evidence="9 10" key="1">
    <citation type="journal article" date="2004" name="Genome Res.">
        <title>Genome sequence of Haloarcula marismortui: a halophilic archaeon from the Dead Sea.</title>
        <authorList>
            <person name="Baliga N.S."/>
            <person name="Bonneau R."/>
            <person name="Facciotti M.T."/>
            <person name="Pan M."/>
            <person name="Glusman G."/>
            <person name="Deutsch E.W."/>
            <person name="Shannon P."/>
            <person name="Chiu Y."/>
            <person name="Weng R.S."/>
            <person name="Gan R.R."/>
            <person name="Hung P."/>
            <person name="Date S.V."/>
            <person name="Marcotte E."/>
            <person name="Hood L."/>
            <person name="Ng W.V."/>
        </authorList>
    </citation>
    <scope>NUCLEOTIDE SEQUENCE [LARGE SCALE GENOMIC DNA]</scope>
    <source>
        <strain evidence="10">ATCC 43049 / DSM 3752 / JCM 8966 / VKM B-1809</strain>
    </source>
</reference>
<dbReference type="InterPro" id="IPR003439">
    <property type="entry name" value="ABC_transporter-like_ATP-bd"/>
</dbReference>
<dbReference type="GO" id="GO:0005886">
    <property type="term" value="C:plasma membrane"/>
    <property type="evidence" value="ECO:0007669"/>
    <property type="project" value="TreeGrafter"/>
</dbReference>
<comment type="similarity">
    <text evidence="1">Belongs to the ABC transporter superfamily.</text>
</comment>
<evidence type="ECO:0000256" key="6">
    <source>
        <dbReference type="ARBA" id="ARBA00056071"/>
    </source>
</evidence>
<dbReference type="PROSITE" id="PS50893">
    <property type="entry name" value="ABC_TRANSPORTER_2"/>
    <property type="match status" value="1"/>
</dbReference>
<proteinExistence type="inferred from homology"/>
<evidence type="ECO:0000313" key="9">
    <source>
        <dbReference type="EMBL" id="AAV48386.1"/>
    </source>
</evidence>
<comment type="function">
    <text evidence="6">Probable component of a branched-chain amino-acid transport system.</text>
</comment>
<keyword evidence="5" id="KW-0029">Amino-acid transport</keyword>
<evidence type="ECO:0000256" key="4">
    <source>
        <dbReference type="ARBA" id="ARBA00022840"/>
    </source>
</evidence>
<dbReference type="SUPFAM" id="SSF52540">
    <property type="entry name" value="P-loop containing nucleoside triphosphate hydrolases"/>
    <property type="match status" value="1"/>
</dbReference>
<dbReference type="CDD" id="cd03219">
    <property type="entry name" value="ABC_Mj1267_LivG_branched"/>
    <property type="match status" value="1"/>
</dbReference>
<dbReference type="PANTHER" id="PTHR45772">
    <property type="entry name" value="CONSERVED COMPONENT OF ABC TRANSPORTER FOR NATURAL AMINO ACIDS-RELATED"/>
    <property type="match status" value="1"/>
</dbReference>
<dbReference type="GO" id="GO:0016887">
    <property type="term" value="F:ATP hydrolysis activity"/>
    <property type="evidence" value="ECO:0007669"/>
    <property type="project" value="InterPro"/>
</dbReference>
<evidence type="ECO:0000256" key="2">
    <source>
        <dbReference type="ARBA" id="ARBA00022448"/>
    </source>
</evidence>
<dbReference type="SMART" id="SM00382">
    <property type="entry name" value="AAA"/>
    <property type="match status" value="1"/>
</dbReference>
<dbReference type="HOGENOM" id="CLU_000604_1_2_2"/>
<dbReference type="InterPro" id="IPR032823">
    <property type="entry name" value="BCA_ABC_TP_C"/>
</dbReference>
<dbReference type="PATRIC" id="fig|272569.17.peg.4214"/>